<evidence type="ECO:0000313" key="4">
    <source>
        <dbReference type="Proteomes" id="UP000095712"/>
    </source>
</evidence>
<feature type="region of interest" description="Disordered" evidence="1">
    <location>
        <begin position="200"/>
        <end position="278"/>
    </location>
</feature>
<accession>A0A174JFX3</accession>
<evidence type="ECO:0000256" key="2">
    <source>
        <dbReference type="SAM" id="Phobius"/>
    </source>
</evidence>
<feature type="transmembrane region" description="Helical" evidence="2">
    <location>
        <begin position="23"/>
        <end position="41"/>
    </location>
</feature>
<dbReference type="OrthoDB" id="9783524at2"/>
<keyword evidence="2" id="KW-1133">Transmembrane helix</keyword>
<dbReference type="Proteomes" id="UP000095712">
    <property type="component" value="Unassembled WGS sequence"/>
</dbReference>
<feature type="compositionally biased region" description="Basic residues" evidence="1">
    <location>
        <begin position="261"/>
        <end position="278"/>
    </location>
</feature>
<keyword evidence="2" id="KW-0472">Membrane</keyword>
<reference evidence="3 4" key="1">
    <citation type="submission" date="2015-09" db="EMBL/GenBank/DDBJ databases">
        <authorList>
            <consortium name="Pathogen Informatics"/>
        </authorList>
    </citation>
    <scope>NUCLEOTIDE SEQUENCE [LARGE SCALE GENOMIC DNA]</scope>
    <source>
        <strain evidence="3 4">2789STDY5834911</strain>
    </source>
</reference>
<dbReference type="EMBL" id="CZAW01000002">
    <property type="protein sequence ID" value="CUO98582.1"/>
    <property type="molecule type" value="Genomic_DNA"/>
</dbReference>
<keyword evidence="2" id="KW-0812">Transmembrane</keyword>
<feature type="compositionally biased region" description="Basic and acidic residues" evidence="1">
    <location>
        <begin position="222"/>
        <end position="260"/>
    </location>
</feature>
<dbReference type="RefSeq" id="WP_055149038.1">
    <property type="nucleotide sequence ID" value="NZ_CZAW01000002.1"/>
</dbReference>
<gene>
    <name evidence="3" type="ORF">ERS852523_00141</name>
</gene>
<proteinExistence type="predicted"/>
<protein>
    <submittedName>
        <fullName evidence="3">Protein of uncharacterized function (DUF3801)</fullName>
    </submittedName>
</protein>
<dbReference type="InterPro" id="IPR024234">
    <property type="entry name" value="DUF3801"/>
</dbReference>
<sequence length="278" mass="31781">MNYGGDAADQIVRYSLDGVDHGLRLSGTLAKYLAVFVAAVLKDQKKTRGKTRMVRMLKENKPLKFFTVPSDRLREFCSEGRKRGLLYVIIRDKKNPEMSEVMVFADDAAKVNRVMDKMNLDFVRSEVGEAVHEVTAGMEAPETEAVQETVQMPEGEVQFEISDLDEAFQVGDMDFSEEEKNQNHPEKEFSEPENFIPVQEEGEENLSGSSLHSRNISTGQEKGTDAGQREQERPSVRRELENIKREKAEESQKRSREKNRGPRKTQKKARNKRKVKAR</sequence>
<evidence type="ECO:0000313" key="3">
    <source>
        <dbReference type="EMBL" id="CUO98582.1"/>
    </source>
</evidence>
<organism evidence="3 4">
    <name type="scientific">Blautia wexlerae</name>
    <dbReference type="NCBI Taxonomy" id="418240"/>
    <lineage>
        <taxon>Bacteria</taxon>
        <taxon>Bacillati</taxon>
        <taxon>Bacillota</taxon>
        <taxon>Clostridia</taxon>
        <taxon>Lachnospirales</taxon>
        <taxon>Lachnospiraceae</taxon>
        <taxon>Blautia</taxon>
    </lineage>
</organism>
<evidence type="ECO:0000256" key="1">
    <source>
        <dbReference type="SAM" id="MobiDB-lite"/>
    </source>
</evidence>
<name>A0A174JFX3_9FIRM</name>
<dbReference type="AlphaFoldDB" id="A0A174JFX3"/>
<dbReference type="Pfam" id="PF12687">
    <property type="entry name" value="DUF3801"/>
    <property type="match status" value="1"/>
</dbReference>